<keyword evidence="3" id="KW-1185">Reference proteome</keyword>
<gene>
    <name evidence="2" type="ORF">SAMN02745249_01408</name>
</gene>
<dbReference type="OrthoDB" id="9797344at2"/>
<dbReference type="InterPro" id="IPR003607">
    <property type="entry name" value="HD/PDEase_dom"/>
</dbReference>
<dbReference type="CDD" id="cd00077">
    <property type="entry name" value="HDc"/>
    <property type="match status" value="1"/>
</dbReference>
<protein>
    <recommendedName>
        <fullName evidence="1">HD domain-containing protein</fullName>
    </recommendedName>
</protein>
<evidence type="ECO:0000313" key="3">
    <source>
        <dbReference type="Proteomes" id="UP000184128"/>
    </source>
</evidence>
<dbReference type="Gene3D" id="1.10.472.50">
    <property type="entry name" value="HD-domain/PDEase-like"/>
    <property type="match status" value="1"/>
</dbReference>
<dbReference type="SMART" id="SM00471">
    <property type="entry name" value="HDc"/>
    <property type="match status" value="1"/>
</dbReference>
<proteinExistence type="predicted"/>
<dbReference type="STRING" id="1121025.SAMN02745249_01408"/>
<organism evidence="2 3">
    <name type="scientific">Atopostipes suicloacalis DSM 15692</name>
    <dbReference type="NCBI Taxonomy" id="1121025"/>
    <lineage>
        <taxon>Bacteria</taxon>
        <taxon>Bacillati</taxon>
        <taxon>Bacillota</taxon>
        <taxon>Bacilli</taxon>
        <taxon>Lactobacillales</taxon>
        <taxon>Carnobacteriaceae</taxon>
        <taxon>Atopostipes</taxon>
    </lineage>
</organism>
<dbReference type="PANTHER" id="PTHR33594:SF1">
    <property type="entry name" value="HD_PDEASE DOMAIN-CONTAINING PROTEIN"/>
    <property type="match status" value="1"/>
</dbReference>
<feature type="domain" description="HD" evidence="1">
    <location>
        <begin position="22"/>
        <end position="126"/>
    </location>
</feature>
<evidence type="ECO:0000259" key="1">
    <source>
        <dbReference type="PROSITE" id="PS51831"/>
    </source>
</evidence>
<dbReference type="Proteomes" id="UP000184128">
    <property type="component" value="Unassembled WGS sequence"/>
</dbReference>
<dbReference type="PROSITE" id="PS51831">
    <property type="entry name" value="HD"/>
    <property type="match status" value="1"/>
</dbReference>
<dbReference type="SUPFAM" id="SSF109604">
    <property type="entry name" value="HD-domain/PDEase-like"/>
    <property type="match status" value="1"/>
</dbReference>
<name>A0A1M4XC87_9LACT</name>
<evidence type="ECO:0000313" key="2">
    <source>
        <dbReference type="EMBL" id="SHE90916.1"/>
    </source>
</evidence>
<dbReference type="AlphaFoldDB" id="A0A1M4XC87"/>
<dbReference type="Pfam" id="PF01966">
    <property type="entry name" value="HD"/>
    <property type="match status" value="1"/>
</dbReference>
<dbReference type="EMBL" id="FQUF01000020">
    <property type="protein sequence ID" value="SHE90916.1"/>
    <property type="molecule type" value="Genomic_DNA"/>
</dbReference>
<dbReference type="PANTHER" id="PTHR33594">
    <property type="entry name" value="SUPERFAMILY HYDROLASE, PUTATIVE (AFU_ORTHOLOGUE AFUA_1G03035)-RELATED"/>
    <property type="match status" value="1"/>
</dbReference>
<sequence length="216" mass="24846">MNLEKIKAFAQAIIGDDTTGHDWRHALRVEANAKKISPKKLSADAIEVIRAACWLHDTIDEKIDPNKRASLIEVETVLRENGSSDEQTEEVLYIIQNLSYSKNIDKKQSLSFLGQIVQDADRLDALGAIGTARAFYYGGSKKHLIYDDTRPRQAEDITEENYREQNNVVNHFYEKLLRLKDSMNTEKGRQLAEHRTEFMKQFLEELFGEIQTVDED</sequence>
<dbReference type="InterPro" id="IPR006674">
    <property type="entry name" value="HD_domain"/>
</dbReference>
<accession>A0A1M4XC87</accession>
<dbReference type="Gene3D" id="1.20.58.1910">
    <property type="match status" value="1"/>
</dbReference>
<reference evidence="2 3" key="1">
    <citation type="submission" date="2016-11" db="EMBL/GenBank/DDBJ databases">
        <authorList>
            <person name="Jaros S."/>
            <person name="Januszkiewicz K."/>
            <person name="Wedrychowicz H."/>
        </authorList>
    </citation>
    <scope>NUCLEOTIDE SEQUENCE [LARGE SCALE GENOMIC DNA]</scope>
    <source>
        <strain evidence="2 3">DSM 15692</strain>
    </source>
</reference>
<dbReference type="RefSeq" id="WP_073298158.1">
    <property type="nucleotide sequence ID" value="NZ_FQUF01000020.1"/>
</dbReference>